<protein>
    <submittedName>
        <fullName evidence="3">ABC transporter substrate-binding protein</fullName>
    </submittedName>
</protein>
<dbReference type="SUPFAM" id="SSF53850">
    <property type="entry name" value="Periplasmic binding protein-like II"/>
    <property type="match status" value="1"/>
</dbReference>
<evidence type="ECO:0000256" key="2">
    <source>
        <dbReference type="SAM" id="Phobius"/>
    </source>
</evidence>
<comment type="caution">
    <text evidence="3">The sequence shown here is derived from an EMBL/GenBank/DDBJ whole genome shotgun (WGS) entry which is preliminary data.</text>
</comment>
<reference evidence="3 4" key="1">
    <citation type="submission" date="2017-10" db="EMBL/GenBank/DDBJ databases">
        <title>Novel microbial diversity and functional potential in the marine mammal oral microbiome.</title>
        <authorList>
            <person name="Dudek N.K."/>
            <person name="Sun C.L."/>
            <person name="Burstein D."/>
            <person name="Kantor R.S."/>
            <person name="Aliaga Goltsman D.S."/>
            <person name="Bik E.M."/>
            <person name="Thomas B.C."/>
            <person name="Banfield J.F."/>
            <person name="Relman D.A."/>
        </authorList>
    </citation>
    <scope>NUCLEOTIDE SEQUENCE [LARGE SCALE GENOMIC DNA]</scope>
    <source>
        <strain evidence="3">DOLJORAL78_47_16</strain>
    </source>
</reference>
<proteinExistence type="inferred from homology"/>
<accession>A0A2G6KD07</accession>
<keyword evidence="2" id="KW-1133">Transmembrane helix</keyword>
<dbReference type="PANTHER" id="PTHR42928:SF5">
    <property type="entry name" value="BLR1237 PROTEIN"/>
    <property type="match status" value="1"/>
</dbReference>
<evidence type="ECO:0000256" key="1">
    <source>
        <dbReference type="ARBA" id="ARBA00006987"/>
    </source>
</evidence>
<dbReference type="CDD" id="cd07012">
    <property type="entry name" value="PBP2_Bug_TTT"/>
    <property type="match status" value="1"/>
</dbReference>
<sequence length="353" mass="38181">MFDIKVRKEERIVSLLLAVVNMIKNLFLRSIVVMKKFVSIILCSLVVSMFFNASLFAAYPEKEITIVVPHSPGGGTDTTTRFLAKVMEKYVEVPIVVINKTGAGGAVGMAYAVNQKADGYTVAVPTVEVTMLPHLGLAPFTIDDFAPAALITNIPSAVAVNAESEFQTFQELLDYAKAHPGKIRTGNSGTGAIWNMVALGIEDATGVKFTHVPFDGGAPAATALLGGHIEMVTIGQGEVYPHYEGKKMRALAVTSTNPLKNYPGVPTLQELGIDIPSLGGWISLAFPAKTDPEIVKAFSAFVKQAMDDPEFADFLKKRAFTNDYMDPAGTTAFWQGQNDFFKNLIEKLGLKKK</sequence>
<dbReference type="PANTHER" id="PTHR42928">
    <property type="entry name" value="TRICARBOXYLATE-BINDING PROTEIN"/>
    <property type="match status" value="1"/>
</dbReference>
<keyword evidence="2" id="KW-0472">Membrane</keyword>
<dbReference type="InterPro" id="IPR042100">
    <property type="entry name" value="Bug_dom1"/>
</dbReference>
<dbReference type="Pfam" id="PF03401">
    <property type="entry name" value="TctC"/>
    <property type="match status" value="1"/>
</dbReference>
<dbReference type="Gene3D" id="3.40.190.150">
    <property type="entry name" value="Bordetella uptake gene, domain 1"/>
    <property type="match status" value="1"/>
</dbReference>
<dbReference type="InterPro" id="IPR005064">
    <property type="entry name" value="BUG"/>
</dbReference>
<name>A0A2G6KD07_9BACT</name>
<dbReference type="Proteomes" id="UP000230821">
    <property type="component" value="Unassembled WGS sequence"/>
</dbReference>
<keyword evidence="2" id="KW-0812">Transmembrane</keyword>
<comment type="similarity">
    <text evidence="1">Belongs to the UPF0065 (bug) family.</text>
</comment>
<dbReference type="AlphaFoldDB" id="A0A2G6KD07"/>
<feature type="transmembrane region" description="Helical" evidence="2">
    <location>
        <begin position="37"/>
        <end position="59"/>
    </location>
</feature>
<organism evidence="3 4">
    <name type="scientific">candidate division KSB3 bacterium</name>
    <dbReference type="NCBI Taxonomy" id="2044937"/>
    <lineage>
        <taxon>Bacteria</taxon>
        <taxon>candidate division KSB3</taxon>
    </lineage>
</organism>
<dbReference type="PIRSF" id="PIRSF017082">
    <property type="entry name" value="YflP"/>
    <property type="match status" value="1"/>
</dbReference>
<gene>
    <name evidence="3" type="ORF">CSA56_10680</name>
</gene>
<dbReference type="EMBL" id="PDSK01000096">
    <property type="protein sequence ID" value="PIE33576.1"/>
    <property type="molecule type" value="Genomic_DNA"/>
</dbReference>
<dbReference type="Gene3D" id="3.40.190.10">
    <property type="entry name" value="Periplasmic binding protein-like II"/>
    <property type="match status" value="1"/>
</dbReference>
<evidence type="ECO:0000313" key="4">
    <source>
        <dbReference type="Proteomes" id="UP000230821"/>
    </source>
</evidence>
<evidence type="ECO:0000313" key="3">
    <source>
        <dbReference type="EMBL" id="PIE33576.1"/>
    </source>
</evidence>